<sequence>MSDNHFDPPSFDGPGLDSAVENAWREFEARLARRLATLGDCEMVFITPSAEIANDRRFAIRAGRPGGVRVTVACPVDEPRRLVELGWRSTADGRLIREEPPSRADVIAGLVERTLREHWSMPAPAFLADTGRPHPDRCPIVAAEEMGPDAVRDLVKHDIETWFGGHLPLRADGTLQLPTGPVEASIGVSHEEPRIDVFARVATDMHPRFDHYATGAPLHGESPRAAHDSSTACRPCGRRQAHIETPTSDPTGKATMTDNVHSQPRKKILYVDMDNTLVDFRSGIDKLSEAERKRFDGSLDEVPGIFSLMDPMPGAIAAYRELATLFDTYILSTAPWDNPMAWTEKLLWVKMHFGRDESSPAYKRVILSHHKNLNHGDFIIDDRTARGVDAFVGEHIHFGQAPFEDWEKVLEYLRGKA</sequence>
<dbReference type="PANTHER" id="PTHR16504">
    <property type="entry name" value="5'(3')-DEOXYRIBONUCLEOTIDASE"/>
    <property type="match status" value="1"/>
</dbReference>
<feature type="compositionally biased region" description="Polar residues" evidence="2">
    <location>
        <begin position="245"/>
        <end position="260"/>
    </location>
</feature>
<dbReference type="PANTHER" id="PTHR16504:SF4">
    <property type="entry name" value="5'(3')-DEOXYRIBONUCLEOTIDASE"/>
    <property type="match status" value="1"/>
</dbReference>
<dbReference type="AlphaFoldDB" id="A0ABD7V7U2"/>
<dbReference type="SUPFAM" id="SSF56784">
    <property type="entry name" value="HAD-like"/>
    <property type="match status" value="1"/>
</dbReference>
<dbReference type="SFLD" id="SFLDS00003">
    <property type="entry name" value="Haloacid_Dehalogenase"/>
    <property type="match status" value="1"/>
</dbReference>
<dbReference type="InterPro" id="IPR010708">
    <property type="entry name" value="5'(3')-deoxyribonucleotidase"/>
</dbReference>
<comment type="caution">
    <text evidence="4">The sequence shown here is derived from an EMBL/GenBank/DDBJ whole genome shotgun (WGS) entry which is preliminary data.</text>
</comment>
<organism evidence="4 5">
    <name type="scientific">Gordonia paraffinivorans</name>
    <dbReference type="NCBI Taxonomy" id="175628"/>
    <lineage>
        <taxon>Bacteria</taxon>
        <taxon>Bacillati</taxon>
        <taxon>Actinomycetota</taxon>
        <taxon>Actinomycetes</taxon>
        <taxon>Mycobacteriales</taxon>
        <taxon>Gordoniaceae</taxon>
        <taxon>Gordonia</taxon>
    </lineage>
</organism>
<dbReference type="InterPro" id="IPR054344">
    <property type="entry name" value="TY-Chap_N"/>
</dbReference>
<proteinExistence type="inferred from homology"/>
<evidence type="ECO:0000313" key="4">
    <source>
        <dbReference type="EMBL" id="VFA90442.1"/>
    </source>
</evidence>
<dbReference type="Pfam" id="PF06941">
    <property type="entry name" value="NT5C"/>
    <property type="match status" value="1"/>
</dbReference>
<accession>A0ABD7V7U2</accession>
<dbReference type="InterPro" id="IPR023214">
    <property type="entry name" value="HAD_sf"/>
</dbReference>
<dbReference type="EMBL" id="CAACYD010000007">
    <property type="protein sequence ID" value="VFA90442.1"/>
    <property type="molecule type" value="Genomic_DNA"/>
</dbReference>
<dbReference type="Pfam" id="PF22552">
    <property type="entry name" value="TY-Chap3"/>
    <property type="match status" value="1"/>
</dbReference>
<protein>
    <submittedName>
        <fullName evidence="4">Uncharacterized protein conserved in bacteria</fullName>
    </submittedName>
</protein>
<evidence type="ECO:0000256" key="1">
    <source>
        <dbReference type="ARBA" id="ARBA00009589"/>
    </source>
</evidence>
<dbReference type="SFLD" id="SFLDG01126">
    <property type="entry name" value="C1.2:_Nucleotidase_Like"/>
    <property type="match status" value="1"/>
</dbReference>
<name>A0ABD7V7U2_9ACTN</name>
<gene>
    <name evidence="4" type="ORF">NCTC8139_04026</name>
</gene>
<dbReference type="SFLD" id="SFLDG01145">
    <property type="entry name" value="C1.2.1"/>
    <property type="match status" value="1"/>
</dbReference>
<comment type="similarity">
    <text evidence="1">Belongs to the 5'(3')-deoxyribonucleotidase family.</text>
</comment>
<feature type="domain" description="TY-Chap N-terminal" evidence="3">
    <location>
        <begin position="23"/>
        <end position="127"/>
    </location>
</feature>
<dbReference type="Proteomes" id="UP000360750">
    <property type="component" value="Unassembled WGS sequence"/>
</dbReference>
<dbReference type="Gene3D" id="3.40.50.1000">
    <property type="entry name" value="HAD superfamily/HAD-like"/>
    <property type="match status" value="1"/>
</dbReference>
<feature type="region of interest" description="Disordered" evidence="2">
    <location>
        <begin position="213"/>
        <end position="260"/>
    </location>
</feature>
<reference evidence="4 5" key="1">
    <citation type="submission" date="2019-02" db="EMBL/GenBank/DDBJ databases">
        <authorList>
            <consortium name="Pathogen Informatics"/>
        </authorList>
    </citation>
    <scope>NUCLEOTIDE SEQUENCE [LARGE SCALE GENOMIC DNA]</scope>
    <source>
        <strain evidence="4 5">3012STDY6756503</strain>
    </source>
</reference>
<dbReference type="InterPro" id="IPR036412">
    <property type="entry name" value="HAD-like_sf"/>
</dbReference>
<evidence type="ECO:0000256" key="2">
    <source>
        <dbReference type="SAM" id="MobiDB-lite"/>
    </source>
</evidence>
<evidence type="ECO:0000259" key="3">
    <source>
        <dbReference type="Pfam" id="PF22552"/>
    </source>
</evidence>
<evidence type="ECO:0000313" key="5">
    <source>
        <dbReference type="Proteomes" id="UP000360750"/>
    </source>
</evidence>